<dbReference type="PANTHER" id="PTHR43180:SF16">
    <property type="entry name" value="BACILYSIN BIOSYNTHESIS OXIDOREDUCTASE BACC"/>
    <property type="match status" value="1"/>
</dbReference>
<gene>
    <name evidence="4" type="ORF">B0H67DRAFT_596297</name>
</gene>
<sequence>MVGFPATFPADDGSWSLVETIHQSQPVDVTAPYSTATLAGKVILITGGASGFGAAFARKWAGHGAHIFIGDLDDAAGEALVAELRTLPGSSGYHYYQHCDVTKWVDQVSLFKMAAATSPTGGIDAVVAGAGIVERGDTVSGNIFDHPQGLDAENPPPPKLNVLAVNLTGVMYTTHLAIFWLKRRGSRKSEEGTEEISVGTGETLQPPRDRHILLISSIAGVSPLPGQTEYTASKHAVMGLFRSLRGTVWRQGIRVNVLNPYFVDTPLLPWRGLALLAGGAKAEVEDVVEAGTRLMADQSIVGRGLVIGPKGRIEVNASEEDVPGAGVKGEQAIWEIYAHDYEKVEVFVWRFVQMLNTVKKIRGWIGTVKDLFRIYRVERAKKLQRAQ</sequence>
<proteinExistence type="inferred from homology"/>
<protein>
    <submittedName>
        <fullName evidence="4">NAD(P)-binding protein</fullName>
    </submittedName>
</protein>
<keyword evidence="5" id="KW-1185">Reference proteome</keyword>
<reference evidence="4" key="1">
    <citation type="submission" date="2023-06" db="EMBL/GenBank/DDBJ databases">
        <title>Genome-scale phylogeny and comparative genomics of the fungal order Sordariales.</title>
        <authorList>
            <consortium name="Lawrence Berkeley National Laboratory"/>
            <person name="Hensen N."/>
            <person name="Bonometti L."/>
            <person name="Westerberg I."/>
            <person name="Brannstrom I.O."/>
            <person name="Guillou S."/>
            <person name="Cros-Aarteil S."/>
            <person name="Calhoun S."/>
            <person name="Haridas S."/>
            <person name="Kuo A."/>
            <person name="Mondo S."/>
            <person name="Pangilinan J."/>
            <person name="Riley R."/>
            <person name="Labutti K."/>
            <person name="Andreopoulos B."/>
            <person name="Lipzen A."/>
            <person name="Chen C."/>
            <person name="Yanf M."/>
            <person name="Daum C."/>
            <person name="Ng V."/>
            <person name="Clum A."/>
            <person name="Steindorff A."/>
            <person name="Ohm R."/>
            <person name="Martin F."/>
            <person name="Silar P."/>
            <person name="Natvig D."/>
            <person name="Lalanne C."/>
            <person name="Gautier V."/>
            <person name="Ament-Velasquez S.L."/>
            <person name="Kruys A."/>
            <person name="Hutchinson M.I."/>
            <person name="Powell A.J."/>
            <person name="Barry K."/>
            <person name="Miller A.N."/>
            <person name="Grigoriev I.V."/>
            <person name="Debuchy R."/>
            <person name="Gladieux P."/>
            <person name="Thoren M.H."/>
            <person name="Johannesson H."/>
        </authorList>
    </citation>
    <scope>NUCLEOTIDE SEQUENCE</scope>
    <source>
        <strain evidence="4">SMH4607-1</strain>
    </source>
</reference>
<dbReference type="Proteomes" id="UP001172102">
    <property type="component" value="Unassembled WGS sequence"/>
</dbReference>
<dbReference type="PANTHER" id="PTHR43180">
    <property type="entry name" value="3-OXOACYL-(ACYL-CARRIER-PROTEIN) REDUCTASE (AFU_ORTHOLOGUE AFUA_6G11210)"/>
    <property type="match status" value="1"/>
</dbReference>
<dbReference type="InterPro" id="IPR036291">
    <property type="entry name" value="NAD(P)-bd_dom_sf"/>
</dbReference>
<keyword evidence="3" id="KW-0560">Oxidoreductase</keyword>
<evidence type="ECO:0000313" key="4">
    <source>
        <dbReference type="EMBL" id="KAK0730039.1"/>
    </source>
</evidence>
<keyword evidence="2" id="KW-0521">NADP</keyword>
<organism evidence="4 5">
    <name type="scientific">Lasiosphaeris hirsuta</name>
    <dbReference type="NCBI Taxonomy" id="260670"/>
    <lineage>
        <taxon>Eukaryota</taxon>
        <taxon>Fungi</taxon>
        <taxon>Dikarya</taxon>
        <taxon>Ascomycota</taxon>
        <taxon>Pezizomycotina</taxon>
        <taxon>Sordariomycetes</taxon>
        <taxon>Sordariomycetidae</taxon>
        <taxon>Sordariales</taxon>
        <taxon>Lasiosphaeriaceae</taxon>
        <taxon>Lasiosphaeris</taxon>
    </lineage>
</organism>
<evidence type="ECO:0000256" key="2">
    <source>
        <dbReference type="ARBA" id="ARBA00022857"/>
    </source>
</evidence>
<evidence type="ECO:0000256" key="1">
    <source>
        <dbReference type="ARBA" id="ARBA00006484"/>
    </source>
</evidence>
<dbReference type="GO" id="GO:0016491">
    <property type="term" value="F:oxidoreductase activity"/>
    <property type="evidence" value="ECO:0007669"/>
    <property type="project" value="UniProtKB-KW"/>
</dbReference>
<dbReference type="InterPro" id="IPR020904">
    <property type="entry name" value="Sc_DH/Rdtase_CS"/>
</dbReference>
<comment type="caution">
    <text evidence="4">The sequence shown here is derived from an EMBL/GenBank/DDBJ whole genome shotgun (WGS) entry which is preliminary data.</text>
</comment>
<name>A0AA40E6H7_9PEZI</name>
<dbReference type="PRINTS" id="PR00081">
    <property type="entry name" value="GDHRDH"/>
</dbReference>
<comment type="similarity">
    <text evidence="1">Belongs to the short-chain dehydrogenases/reductases (SDR) family.</text>
</comment>
<dbReference type="Pfam" id="PF00106">
    <property type="entry name" value="adh_short"/>
    <property type="match status" value="2"/>
</dbReference>
<dbReference type="AlphaFoldDB" id="A0AA40E6H7"/>
<dbReference type="EMBL" id="JAUKUA010000001">
    <property type="protein sequence ID" value="KAK0730039.1"/>
    <property type="molecule type" value="Genomic_DNA"/>
</dbReference>
<accession>A0AA40E6H7</accession>
<dbReference type="PROSITE" id="PS00061">
    <property type="entry name" value="ADH_SHORT"/>
    <property type="match status" value="1"/>
</dbReference>
<evidence type="ECO:0000313" key="5">
    <source>
        <dbReference type="Proteomes" id="UP001172102"/>
    </source>
</evidence>
<dbReference type="InterPro" id="IPR002347">
    <property type="entry name" value="SDR_fam"/>
</dbReference>
<evidence type="ECO:0000256" key="3">
    <source>
        <dbReference type="ARBA" id="ARBA00023002"/>
    </source>
</evidence>
<dbReference type="Gene3D" id="3.40.50.720">
    <property type="entry name" value="NAD(P)-binding Rossmann-like Domain"/>
    <property type="match status" value="1"/>
</dbReference>
<dbReference type="SUPFAM" id="SSF51735">
    <property type="entry name" value="NAD(P)-binding Rossmann-fold domains"/>
    <property type="match status" value="1"/>
</dbReference>